<reference evidence="2" key="1">
    <citation type="journal article" date="2022" name="Mol. Ecol. Resour.">
        <title>The genomes of chicory, endive, great burdock and yacon provide insights into Asteraceae palaeo-polyploidization history and plant inulin production.</title>
        <authorList>
            <person name="Fan W."/>
            <person name="Wang S."/>
            <person name="Wang H."/>
            <person name="Wang A."/>
            <person name="Jiang F."/>
            <person name="Liu H."/>
            <person name="Zhao H."/>
            <person name="Xu D."/>
            <person name="Zhang Y."/>
        </authorList>
    </citation>
    <scope>NUCLEOTIDE SEQUENCE [LARGE SCALE GENOMIC DNA]</scope>
    <source>
        <strain evidence="2">cv. Niubang</strain>
    </source>
</reference>
<sequence>MTKSINLRYLTIAILFAFILVSQYSFASARPLTANNLQVSNSRPEKVESRLPKKLDDGNYKSLFMSSLPKGTRVPSSGPSRRTNGVHN</sequence>
<organism evidence="1 2">
    <name type="scientific">Arctium lappa</name>
    <name type="common">Greater burdock</name>
    <name type="synonym">Lappa major</name>
    <dbReference type="NCBI Taxonomy" id="4217"/>
    <lineage>
        <taxon>Eukaryota</taxon>
        <taxon>Viridiplantae</taxon>
        <taxon>Streptophyta</taxon>
        <taxon>Embryophyta</taxon>
        <taxon>Tracheophyta</taxon>
        <taxon>Spermatophyta</taxon>
        <taxon>Magnoliopsida</taxon>
        <taxon>eudicotyledons</taxon>
        <taxon>Gunneridae</taxon>
        <taxon>Pentapetalae</taxon>
        <taxon>asterids</taxon>
        <taxon>campanulids</taxon>
        <taxon>Asterales</taxon>
        <taxon>Asteraceae</taxon>
        <taxon>Carduoideae</taxon>
        <taxon>Cardueae</taxon>
        <taxon>Arctiinae</taxon>
        <taxon>Arctium</taxon>
    </lineage>
</organism>
<evidence type="ECO:0000313" key="2">
    <source>
        <dbReference type="Proteomes" id="UP001055879"/>
    </source>
</evidence>
<dbReference type="EMBL" id="CM042048">
    <property type="protein sequence ID" value="KAI3757789.1"/>
    <property type="molecule type" value="Genomic_DNA"/>
</dbReference>
<proteinExistence type="predicted"/>
<name>A0ACB9EFR8_ARCLA</name>
<keyword evidence="2" id="KW-1185">Reference proteome</keyword>
<comment type="caution">
    <text evidence="1">The sequence shown here is derived from an EMBL/GenBank/DDBJ whole genome shotgun (WGS) entry which is preliminary data.</text>
</comment>
<reference evidence="1 2" key="2">
    <citation type="journal article" date="2022" name="Mol. Ecol. Resour.">
        <title>The genomes of chicory, endive, great burdock and yacon provide insights into Asteraceae paleo-polyploidization history and plant inulin production.</title>
        <authorList>
            <person name="Fan W."/>
            <person name="Wang S."/>
            <person name="Wang H."/>
            <person name="Wang A."/>
            <person name="Jiang F."/>
            <person name="Liu H."/>
            <person name="Zhao H."/>
            <person name="Xu D."/>
            <person name="Zhang Y."/>
        </authorList>
    </citation>
    <scope>NUCLEOTIDE SEQUENCE [LARGE SCALE GENOMIC DNA]</scope>
    <source>
        <strain evidence="2">cv. Niubang</strain>
    </source>
</reference>
<accession>A0ACB9EFR8</accession>
<dbReference type="Proteomes" id="UP001055879">
    <property type="component" value="Linkage Group LG02"/>
</dbReference>
<gene>
    <name evidence="1" type="ORF">L6452_05332</name>
</gene>
<evidence type="ECO:0000313" key="1">
    <source>
        <dbReference type="EMBL" id="KAI3757789.1"/>
    </source>
</evidence>
<protein>
    <submittedName>
        <fullName evidence="1">Uncharacterized protein</fullName>
    </submittedName>
</protein>